<dbReference type="InterPro" id="IPR051167">
    <property type="entry name" value="Prolyl_oligopep/macrocyclase"/>
</dbReference>
<organism evidence="7 8">
    <name type="scientific">Rubrivivax rivuli</name>
    <dbReference type="NCBI Taxonomy" id="1862385"/>
    <lineage>
        <taxon>Bacteria</taxon>
        <taxon>Pseudomonadati</taxon>
        <taxon>Pseudomonadota</taxon>
        <taxon>Betaproteobacteria</taxon>
        <taxon>Burkholderiales</taxon>
        <taxon>Sphaerotilaceae</taxon>
        <taxon>Rubrivivax</taxon>
    </lineage>
</organism>
<dbReference type="InterPro" id="IPR023302">
    <property type="entry name" value="Pept_S9A_N"/>
</dbReference>
<keyword evidence="3" id="KW-0720">Serine protease</keyword>
<name>A0A437RIE4_9BURK</name>
<feature type="domain" description="Peptidase S9A N-terminal" evidence="6">
    <location>
        <begin position="30"/>
        <end position="371"/>
    </location>
</feature>
<dbReference type="OrthoDB" id="9801421at2"/>
<feature type="signal peptide" evidence="4">
    <location>
        <begin position="1"/>
        <end position="22"/>
    </location>
</feature>
<evidence type="ECO:0000259" key="5">
    <source>
        <dbReference type="Pfam" id="PF00326"/>
    </source>
</evidence>
<dbReference type="GO" id="GO:0004252">
    <property type="term" value="F:serine-type endopeptidase activity"/>
    <property type="evidence" value="ECO:0007669"/>
    <property type="project" value="InterPro"/>
</dbReference>
<keyword evidence="8" id="KW-1185">Reference proteome</keyword>
<keyword evidence="4" id="KW-0732">Signal</keyword>
<evidence type="ECO:0000256" key="4">
    <source>
        <dbReference type="SAM" id="SignalP"/>
    </source>
</evidence>
<evidence type="ECO:0000256" key="1">
    <source>
        <dbReference type="ARBA" id="ARBA00022670"/>
    </source>
</evidence>
<dbReference type="Gene3D" id="3.40.50.1820">
    <property type="entry name" value="alpha/beta hydrolase"/>
    <property type="match status" value="1"/>
</dbReference>
<dbReference type="GO" id="GO:0005829">
    <property type="term" value="C:cytosol"/>
    <property type="evidence" value="ECO:0007669"/>
    <property type="project" value="TreeGrafter"/>
</dbReference>
<dbReference type="PRINTS" id="PR00862">
    <property type="entry name" value="PROLIGOPTASE"/>
</dbReference>
<dbReference type="AlphaFoldDB" id="A0A437RIE4"/>
<dbReference type="PANTHER" id="PTHR42881:SF13">
    <property type="entry name" value="PROLYL ENDOPEPTIDASE"/>
    <property type="match status" value="1"/>
</dbReference>
<dbReference type="GO" id="GO:0006508">
    <property type="term" value="P:proteolysis"/>
    <property type="evidence" value="ECO:0007669"/>
    <property type="project" value="UniProtKB-KW"/>
</dbReference>
<sequence>MKLHQLFPALALGLALSQAAMSQTPQTSPTATDPYLWLEDVQGEKALAWVRERNAESEGLLQARPGFDKLKTSLREVLDSREQIPYVTRRGDWLYNFWRDAANPRGLWRRTTLAEYRKPQPKWETVIDVDALGKAEKENWVWSRSSCLGPDYRRCLIALSRGGADATVVREFDTVTKTFIEGGFTLPEAKSNVEWIDENNIYVGTDFGAGSLTDSGYPRVVKQWKRGTPLASAVTVFEGEAKDVAAYVSVDKTPGFERTLMGRAVTFYSDELFLLQGGKPVRIDKPADAKLSFWREFVLIELRSDWTIGKRTWPRGALLAGNAAAYLKGERRFDAIFLPSATRSLASFGATKSKLLLDVLDNVATRIEEWQPATQPGTKGWRKRDVKAPYPGSLGVTPLHDPLLKDDPLAEAYFMNVADFLQPDTLQLGRTGSDAREVLKSRPSFYDATGMRAEQRFATSKDGTKVPYFVIWPKGAKADGKNPTLLYGYGGFEVSLTPWYSGGIGRAWTGQGGVYVLANIRGGGEFGPGWHQGAILASKQKSYDDFAAVAEDLIAQKITSPQHLGIQGGSNGGLLVGAVMVQRPELFNAVVCQVPLLDMQRFHKLLAGASWMAEYGNPDKPEDWAFISKYSPYQNVKPGVKMPKVLFTTSTRDDRVHPGHARKMAAKMREQGHPLLYWENIEGGHGGAADNGQRAQMMALEYTFLWMQLAGK</sequence>
<dbReference type="PANTHER" id="PTHR42881">
    <property type="entry name" value="PROLYL ENDOPEPTIDASE"/>
    <property type="match status" value="1"/>
</dbReference>
<dbReference type="EMBL" id="SACR01000003">
    <property type="protein sequence ID" value="RVU46499.1"/>
    <property type="molecule type" value="Genomic_DNA"/>
</dbReference>
<dbReference type="InterPro" id="IPR001375">
    <property type="entry name" value="Peptidase_S9_cat"/>
</dbReference>
<feature type="domain" description="Peptidase S9 prolyl oligopeptidase catalytic" evidence="5">
    <location>
        <begin position="508"/>
        <end position="709"/>
    </location>
</feature>
<dbReference type="InterPro" id="IPR029058">
    <property type="entry name" value="AB_hydrolase_fold"/>
</dbReference>
<dbReference type="RefSeq" id="WP_128228859.1">
    <property type="nucleotide sequence ID" value="NZ_SACR01000003.1"/>
</dbReference>
<proteinExistence type="predicted"/>
<comment type="caution">
    <text evidence="7">The sequence shown here is derived from an EMBL/GenBank/DDBJ whole genome shotgun (WGS) entry which is preliminary data.</text>
</comment>
<evidence type="ECO:0000313" key="7">
    <source>
        <dbReference type="EMBL" id="RVU46499.1"/>
    </source>
</evidence>
<dbReference type="SUPFAM" id="SSF53474">
    <property type="entry name" value="alpha/beta-Hydrolases"/>
    <property type="match status" value="1"/>
</dbReference>
<dbReference type="Pfam" id="PF02897">
    <property type="entry name" value="Peptidase_S9_N"/>
    <property type="match status" value="1"/>
</dbReference>
<gene>
    <name evidence="7" type="ORF">EOE66_11815</name>
</gene>
<keyword evidence="1" id="KW-0645">Protease</keyword>
<reference evidence="7 8" key="1">
    <citation type="submission" date="2019-01" db="EMBL/GenBank/DDBJ databases">
        <authorList>
            <person name="Chen W.-M."/>
        </authorList>
    </citation>
    <scope>NUCLEOTIDE SEQUENCE [LARGE SCALE GENOMIC DNA]</scope>
    <source>
        <strain evidence="7 8">KYPY4</strain>
    </source>
</reference>
<dbReference type="Gene3D" id="2.130.10.120">
    <property type="entry name" value="Prolyl oligopeptidase, N-terminal domain"/>
    <property type="match status" value="1"/>
</dbReference>
<evidence type="ECO:0000256" key="3">
    <source>
        <dbReference type="ARBA" id="ARBA00022825"/>
    </source>
</evidence>
<dbReference type="SUPFAM" id="SSF50993">
    <property type="entry name" value="Peptidase/esterase 'gauge' domain"/>
    <property type="match status" value="1"/>
</dbReference>
<protein>
    <submittedName>
        <fullName evidence="7">S9 family peptidase</fullName>
    </submittedName>
</protein>
<evidence type="ECO:0000313" key="8">
    <source>
        <dbReference type="Proteomes" id="UP000285575"/>
    </source>
</evidence>
<dbReference type="GO" id="GO:0070012">
    <property type="term" value="F:oligopeptidase activity"/>
    <property type="evidence" value="ECO:0007669"/>
    <property type="project" value="TreeGrafter"/>
</dbReference>
<accession>A0A437RIE4</accession>
<dbReference type="Pfam" id="PF00326">
    <property type="entry name" value="Peptidase_S9"/>
    <property type="match status" value="1"/>
</dbReference>
<feature type="chain" id="PRO_5019071529" evidence="4">
    <location>
        <begin position="23"/>
        <end position="712"/>
    </location>
</feature>
<evidence type="ECO:0000256" key="2">
    <source>
        <dbReference type="ARBA" id="ARBA00022801"/>
    </source>
</evidence>
<dbReference type="InterPro" id="IPR002470">
    <property type="entry name" value="Peptidase_S9A"/>
</dbReference>
<dbReference type="Proteomes" id="UP000285575">
    <property type="component" value="Unassembled WGS sequence"/>
</dbReference>
<evidence type="ECO:0000259" key="6">
    <source>
        <dbReference type="Pfam" id="PF02897"/>
    </source>
</evidence>
<keyword evidence="2" id="KW-0378">Hydrolase</keyword>